<gene>
    <name evidence="1" type="ORF">Airi02_039830</name>
</gene>
<organism evidence="1 2">
    <name type="scientific">Actinoallomurus iriomotensis</name>
    <dbReference type="NCBI Taxonomy" id="478107"/>
    <lineage>
        <taxon>Bacteria</taxon>
        <taxon>Bacillati</taxon>
        <taxon>Actinomycetota</taxon>
        <taxon>Actinomycetes</taxon>
        <taxon>Streptosporangiales</taxon>
        <taxon>Thermomonosporaceae</taxon>
        <taxon>Actinoallomurus</taxon>
    </lineage>
</organism>
<dbReference type="EMBL" id="BSTK01000005">
    <property type="protein sequence ID" value="GLY86054.1"/>
    <property type="molecule type" value="Genomic_DNA"/>
</dbReference>
<keyword evidence="2" id="KW-1185">Reference proteome</keyword>
<sequence length="122" mass="13249">MIRWVPADPPYREALHALLTETALKVGALAGVPGLDDLLCAVATAQARQWGLPGVDAPSRLVREARFQITRTIAIEPRDRDDPLIGLVMQVLERYPAEPVARVLQAAARKVSGRANDPPPGR</sequence>
<dbReference type="RefSeq" id="WP_285573546.1">
    <property type="nucleotide sequence ID" value="NZ_BSTK01000005.1"/>
</dbReference>
<evidence type="ECO:0000313" key="1">
    <source>
        <dbReference type="EMBL" id="GLY86054.1"/>
    </source>
</evidence>
<proteinExistence type="predicted"/>
<comment type="caution">
    <text evidence="1">The sequence shown here is derived from an EMBL/GenBank/DDBJ whole genome shotgun (WGS) entry which is preliminary data.</text>
</comment>
<name>A0A9W6S2U2_9ACTN</name>
<accession>A0A9W6S2U2</accession>
<evidence type="ECO:0000313" key="2">
    <source>
        <dbReference type="Proteomes" id="UP001165074"/>
    </source>
</evidence>
<dbReference type="Proteomes" id="UP001165074">
    <property type="component" value="Unassembled WGS sequence"/>
</dbReference>
<reference evidence="1" key="1">
    <citation type="submission" date="2023-03" db="EMBL/GenBank/DDBJ databases">
        <title>Actinoallomurus iriomotensis NBRC 103684.</title>
        <authorList>
            <person name="Ichikawa N."/>
            <person name="Sato H."/>
            <person name="Tonouchi N."/>
        </authorList>
    </citation>
    <scope>NUCLEOTIDE SEQUENCE</scope>
    <source>
        <strain evidence="1">NBRC 103684</strain>
    </source>
</reference>
<protein>
    <submittedName>
        <fullName evidence="1">Uncharacterized protein</fullName>
    </submittedName>
</protein>
<dbReference type="AlphaFoldDB" id="A0A9W6S2U2"/>